<accession>A0ACD3ALJ6</accession>
<dbReference type="Proteomes" id="UP000308600">
    <property type="component" value="Unassembled WGS sequence"/>
</dbReference>
<evidence type="ECO:0000313" key="1">
    <source>
        <dbReference type="EMBL" id="TFK66640.1"/>
    </source>
</evidence>
<reference evidence="1 2" key="1">
    <citation type="journal article" date="2019" name="Nat. Ecol. Evol.">
        <title>Megaphylogeny resolves global patterns of mushroom evolution.</title>
        <authorList>
            <person name="Varga T."/>
            <person name="Krizsan K."/>
            <person name="Foldi C."/>
            <person name="Dima B."/>
            <person name="Sanchez-Garcia M."/>
            <person name="Sanchez-Ramirez S."/>
            <person name="Szollosi G.J."/>
            <person name="Szarkandi J.G."/>
            <person name="Papp V."/>
            <person name="Albert L."/>
            <person name="Andreopoulos W."/>
            <person name="Angelini C."/>
            <person name="Antonin V."/>
            <person name="Barry K.W."/>
            <person name="Bougher N.L."/>
            <person name="Buchanan P."/>
            <person name="Buyck B."/>
            <person name="Bense V."/>
            <person name="Catcheside P."/>
            <person name="Chovatia M."/>
            <person name="Cooper J."/>
            <person name="Damon W."/>
            <person name="Desjardin D."/>
            <person name="Finy P."/>
            <person name="Geml J."/>
            <person name="Haridas S."/>
            <person name="Hughes K."/>
            <person name="Justo A."/>
            <person name="Karasinski D."/>
            <person name="Kautmanova I."/>
            <person name="Kiss B."/>
            <person name="Kocsube S."/>
            <person name="Kotiranta H."/>
            <person name="LaButti K.M."/>
            <person name="Lechner B.E."/>
            <person name="Liimatainen K."/>
            <person name="Lipzen A."/>
            <person name="Lukacs Z."/>
            <person name="Mihaltcheva S."/>
            <person name="Morgado L.N."/>
            <person name="Niskanen T."/>
            <person name="Noordeloos M.E."/>
            <person name="Ohm R.A."/>
            <person name="Ortiz-Santana B."/>
            <person name="Ovrebo C."/>
            <person name="Racz N."/>
            <person name="Riley R."/>
            <person name="Savchenko A."/>
            <person name="Shiryaev A."/>
            <person name="Soop K."/>
            <person name="Spirin V."/>
            <person name="Szebenyi C."/>
            <person name="Tomsovsky M."/>
            <person name="Tulloss R.E."/>
            <person name="Uehling J."/>
            <person name="Grigoriev I.V."/>
            <person name="Vagvolgyi C."/>
            <person name="Papp T."/>
            <person name="Martin F.M."/>
            <person name="Miettinen O."/>
            <person name="Hibbett D.S."/>
            <person name="Nagy L.G."/>
        </authorList>
    </citation>
    <scope>NUCLEOTIDE SEQUENCE [LARGE SCALE GENOMIC DNA]</scope>
    <source>
        <strain evidence="1 2">NL-1719</strain>
    </source>
</reference>
<gene>
    <name evidence="1" type="ORF">BDN72DRAFT_139525</name>
</gene>
<evidence type="ECO:0000313" key="2">
    <source>
        <dbReference type="Proteomes" id="UP000308600"/>
    </source>
</evidence>
<name>A0ACD3ALJ6_9AGAR</name>
<dbReference type="EMBL" id="ML208398">
    <property type="protein sequence ID" value="TFK66640.1"/>
    <property type="molecule type" value="Genomic_DNA"/>
</dbReference>
<proteinExistence type="predicted"/>
<protein>
    <submittedName>
        <fullName evidence="1">Uncharacterized protein</fullName>
    </submittedName>
</protein>
<organism evidence="1 2">
    <name type="scientific">Pluteus cervinus</name>
    <dbReference type="NCBI Taxonomy" id="181527"/>
    <lineage>
        <taxon>Eukaryota</taxon>
        <taxon>Fungi</taxon>
        <taxon>Dikarya</taxon>
        <taxon>Basidiomycota</taxon>
        <taxon>Agaricomycotina</taxon>
        <taxon>Agaricomycetes</taxon>
        <taxon>Agaricomycetidae</taxon>
        <taxon>Agaricales</taxon>
        <taxon>Pluteineae</taxon>
        <taxon>Pluteaceae</taxon>
        <taxon>Pluteus</taxon>
    </lineage>
</organism>
<keyword evidence="2" id="KW-1185">Reference proteome</keyword>
<sequence length="267" mass="29866">MGAYDDILGLLLVGVIINTYLYGIVTFQYASYRNAKFNDPPWIRLLVLSLFCIDTVHSASVIYALYVICVQNFGNVPILLTAIWPIPFTPIAIAISASITQTFLAYRIWRLTGNVYYYIALMIAITVAFACGLTCGIKAMRFDLLSEFSKLNTLASIWLSLQMGIDAVITTTLIYILSQSKTGFRSTDSIINRLIRGCIQSGLLCEIVSIFSLVYFITKPETNHYTMFAICIGRVYTNTLMDTVLARENLRDIFSTSRGDDSKNTVP</sequence>